<keyword evidence="4" id="KW-0472">Membrane</keyword>
<feature type="transmembrane region" description="Helical" evidence="4">
    <location>
        <begin position="46"/>
        <end position="65"/>
    </location>
</feature>
<dbReference type="Proteomes" id="UP000479639">
    <property type="component" value="Unassembled WGS sequence"/>
</dbReference>
<feature type="transmembrane region" description="Helical" evidence="4">
    <location>
        <begin position="77"/>
        <end position="97"/>
    </location>
</feature>
<dbReference type="InterPro" id="IPR036388">
    <property type="entry name" value="WH-like_DNA-bd_sf"/>
</dbReference>
<dbReference type="PRINTS" id="PR00038">
    <property type="entry name" value="HTHLUXR"/>
</dbReference>
<dbReference type="Pfam" id="PF00196">
    <property type="entry name" value="GerE"/>
    <property type="match status" value="1"/>
</dbReference>
<reference evidence="6 7" key="1">
    <citation type="submission" date="2019-09" db="EMBL/GenBank/DDBJ databases">
        <title>Whole genome shotgun sequencing (WGS) of Ellagibacter isourolithinifaciens DSM 104140(T) and Adlercreutzia muris DSM 29508(T).</title>
        <authorList>
            <person name="Stoll D.A."/>
            <person name="Danylec N."/>
            <person name="Huch M."/>
        </authorList>
    </citation>
    <scope>NUCLEOTIDE SEQUENCE [LARGE SCALE GENOMIC DNA]</scope>
    <source>
        <strain evidence="6 7">DSM 29508</strain>
    </source>
</reference>
<dbReference type="InterPro" id="IPR000792">
    <property type="entry name" value="Tscrpt_reg_LuxR_C"/>
</dbReference>
<feature type="transmembrane region" description="Helical" evidence="4">
    <location>
        <begin position="206"/>
        <end position="230"/>
    </location>
</feature>
<keyword evidence="2" id="KW-0238">DNA-binding</keyword>
<feature type="transmembrane region" description="Helical" evidence="4">
    <location>
        <begin position="377"/>
        <end position="396"/>
    </location>
</feature>
<keyword evidence="7" id="KW-1185">Reference proteome</keyword>
<protein>
    <submittedName>
        <fullName evidence="6">Helix-turn-helix transcriptional regulator</fullName>
    </submittedName>
</protein>
<feature type="transmembrane region" description="Helical" evidence="4">
    <location>
        <begin position="103"/>
        <end position="126"/>
    </location>
</feature>
<dbReference type="PANTHER" id="PTHR44688">
    <property type="entry name" value="DNA-BINDING TRANSCRIPTIONAL ACTIVATOR DEVR_DOSR"/>
    <property type="match status" value="1"/>
</dbReference>
<comment type="caution">
    <text evidence="6">The sequence shown here is derived from an EMBL/GenBank/DDBJ whole genome shotgun (WGS) entry which is preliminary data.</text>
</comment>
<evidence type="ECO:0000313" key="7">
    <source>
        <dbReference type="Proteomes" id="UP000479639"/>
    </source>
</evidence>
<sequence length="502" mass="53918">MVGSKSYKSALTIANFVGFSFLWPYYQRAFYRVTLFYRLGEGAEAGYGLFLVLLLAGCVVAAVKYRAIEALLDREPILFAGAAVFSLMTGSYLMGVVMPSAEAAPVLSLLAVVGYAVTFLIISAGAVLMLMRLVYTVGLFQGAAVLSASSMMGKVLSPVTATSDSLFGFVPVVGLLVAGLSVALSPRAPSTVEATSSYDRLTKAPYLKTWLLPLSAYFVLSVSHAFRYAFDMTNEVSAVGGEIVPAAVSHFPVISYFTFAGLLLVASAHSTRGNIPSWNRSAFWVAALGVAVGLLATPVLMSLAEFGDDLVTFDAGLSLTLLLAVCILLFTYQNRLSPLQTFGVFLCSALVVEKIVTYLLCPPLLASIGQTAATGVYPTIMISELATLIMLFLFLARLCQGNVLALLFPASASPSADGERDRRRTVCATIGKEAGLSDREVDVLYYLSCGYSAKRTGETLFISERTAQTHTQNIYRKLGVHNRQAIIDLIEDVERDRREGGK</sequence>
<proteinExistence type="predicted"/>
<keyword evidence="4" id="KW-1133">Transmembrane helix</keyword>
<dbReference type="Gene3D" id="1.10.10.10">
    <property type="entry name" value="Winged helix-like DNA-binding domain superfamily/Winged helix DNA-binding domain"/>
    <property type="match status" value="1"/>
</dbReference>
<keyword evidence="4" id="KW-0812">Transmembrane</keyword>
<organism evidence="6 7">
    <name type="scientific">Adlercreutzia muris</name>
    <dbReference type="NCBI Taxonomy" id="1796610"/>
    <lineage>
        <taxon>Bacteria</taxon>
        <taxon>Bacillati</taxon>
        <taxon>Actinomycetota</taxon>
        <taxon>Coriobacteriia</taxon>
        <taxon>Eggerthellales</taxon>
        <taxon>Eggerthellaceae</taxon>
        <taxon>Adlercreutzia</taxon>
    </lineage>
</organism>
<feature type="transmembrane region" description="Helical" evidence="4">
    <location>
        <begin position="165"/>
        <end position="185"/>
    </location>
</feature>
<dbReference type="GO" id="GO:0003677">
    <property type="term" value="F:DNA binding"/>
    <property type="evidence" value="ECO:0007669"/>
    <property type="project" value="UniProtKB-KW"/>
</dbReference>
<feature type="transmembrane region" description="Helical" evidence="4">
    <location>
        <begin position="310"/>
        <end position="330"/>
    </location>
</feature>
<dbReference type="GO" id="GO:0006355">
    <property type="term" value="P:regulation of DNA-templated transcription"/>
    <property type="evidence" value="ECO:0007669"/>
    <property type="project" value="InterPro"/>
</dbReference>
<gene>
    <name evidence="6" type="ORF">F8D48_09915</name>
</gene>
<evidence type="ECO:0000259" key="5">
    <source>
        <dbReference type="PROSITE" id="PS50043"/>
    </source>
</evidence>
<evidence type="ECO:0000256" key="1">
    <source>
        <dbReference type="ARBA" id="ARBA00023015"/>
    </source>
</evidence>
<dbReference type="PANTHER" id="PTHR44688:SF16">
    <property type="entry name" value="DNA-BINDING TRANSCRIPTIONAL ACTIVATOR DEVR_DOSR"/>
    <property type="match status" value="1"/>
</dbReference>
<feature type="transmembrane region" description="Helical" evidence="4">
    <location>
        <begin position="282"/>
        <end position="304"/>
    </location>
</feature>
<name>A0A7C8FMV2_9ACTN</name>
<evidence type="ECO:0000256" key="3">
    <source>
        <dbReference type="ARBA" id="ARBA00023163"/>
    </source>
</evidence>
<evidence type="ECO:0000313" key="6">
    <source>
        <dbReference type="EMBL" id="KAB1641247.1"/>
    </source>
</evidence>
<dbReference type="InterPro" id="IPR016032">
    <property type="entry name" value="Sig_transdc_resp-reg_C-effctor"/>
</dbReference>
<dbReference type="SMART" id="SM00421">
    <property type="entry name" value="HTH_LUXR"/>
    <property type="match status" value="1"/>
</dbReference>
<dbReference type="PROSITE" id="PS50043">
    <property type="entry name" value="HTH_LUXR_2"/>
    <property type="match status" value="1"/>
</dbReference>
<feature type="transmembrane region" description="Helical" evidence="4">
    <location>
        <begin position="250"/>
        <end position="270"/>
    </location>
</feature>
<dbReference type="RefSeq" id="WP_151431705.1">
    <property type="nucleotide sequence ID" value="NZ_JANJZI010000003.1"/>
</dbReference>
<feature type="transmembrane region" description="Helical" evidence="4">
    <location>
        <begin position="7"/>
        <end position="26"/>
    </location>
</feature>
<evidence type="ECO:0000256" key="4">
    <source>
        <dbReference type="SAM" id="Phobius"/>
    </source>
</evidence>
<feature type="transmembrane region" description="Helical" evidence="4">
    <location>
        <begin position="342"/>
        <end position="365"/>
    </location>
</feature>
<dbReference type="CDD" id="cd06170">
    <property type="entry name" value="LuxR_C_like"/>
    <property type="match status" value="1"/>
</dbReference>
<keyword evidence="1" id="KW-0805">Transcription regulation</keyword>
<feature type="transmembrane region" description="Helical" evidence="4">
    <location>
        <begin position="133"/>
        <end position="153"/>
    </location>
</feature>
<dbReference type="SUPFAM" id="SSF46894">
    <property type="entry name" value="C-terminal effector domain of the bipartite response regulators"/>
    <property type="match status" value="1"/>
</dbReference>
<feature type="domain" description="HTH luxR-type" evidence="5">
    <location>
        <begin position="429"/>
        <end position="494"/>
    </location>
</feature>
<keyword evidence="3" id="KW-0804">Transcription</keyword>
<dbReference type="EMBL" id="WAJS01000036">
    <property type="protein sequence ID" value="KAB1641247.1"/>
    <property type="molecule type" value="Genomic_DNA"/>
</dbReference>
<dbReference type="AlphaFoldDB" id="A0A7C8FMV2"/>
<accession>A0A7C8FMV2</accession>
<evidence type="ECO:0000256" key="2">
    <source>
        <dbReference type="ARBA" id="ARBA00023125"/>
    </source>
</evidence>